<evidence type="ECO:0000313" key="1">
    <source>
        <dbReference type="EMBL" id="KAK7743999.1"/>
    </source>
</evidence>
<dbReference type="Proteomes" id="UP001320420">
    <property type="component" value="Unassembled WGS sequence"/>
</dbReference>
<comment type="caution">
    <text evidence="1">The sequence shown here is derived from an EMBL/GenBank/DDBJ whole genome shotgun (WGS) entry which is preliminary data.</text>
</comment>
<evidence type="ECO:0000313" key="2">
    <source>
        <dbReference type="Proteomes" id="UP001320420"/>
    </source>
</evidence>
<gene>
    <name evidence="1" type="ORF">SLS62_010360</name>
</gene>
<sequence length="411" mass="46978">MSRSKIQTLPDELKVMVATSIDDPETLMNLAFVDKGFYNLIKGDEAKLCARLFKKQIGDKFLRLAVAVAHARALQRVPRTFYGQPRSRLDLSVEDIMDFVDTHFPSPVSDAIVPSDRTMGLKLCAELFAFHRVVDNYADVFSRSLKFKHDGDGNGSEQQRVRKALYILQLLSNLFPRGRVSQRNFKATERAYQPAWAYLLTRFAPWELQQARCAKQLLARHIERVIHANVLARGESPISLDRRLSFAFISNEGLFALKKLEDSGITCGTLGALTIFRQLSKNWEPTELWYDLHDSAWISQFGQPIHLDVTDILNRYPDSDTGPRDVWLYTLLAGHINNLMFDTTAYIFLYKRELSGIADYVFWGRQKLDGLMLNHSFPSAADMLSVANVHKDLGTFLRFVRFRTLSYSLIA</sequence>
<proteinExistence type="predicted"/>
<keyword evidence="2" id="KW-1185">Reference proteome</keyword>
<name>A0AAN9UGY5_9PEZI</name>
<accession>A0AAN9UGY5</accession>
<organism evidence="1 2">
    <name type="scientific">Diatrype stigma</name>
    <dbReference type="NCBI Taxonomy" id="117547"/>
    <lineage>
        <taxon>Eukaryota</taxon>
        <taxon>Fungi</taxon>
        <taxon>Dikarya</taxon>
        <taxon>Ascomycota</taxon>
        <taxon>Pezizomycotina</taxon>
        <taxon>Sordariomycetes</taxon>
        <taxon>Xylariomycetidae</taxon>
        <taxon>Xylariales</taxon>
        <taxon>Diatrypaceae</taxon>
        <taxon>Diatrype</taxon>
    </lineage>
</organism>
<reference evidence="1 2" key="1">
    <citation type="submission" date="2024-02" db="EMBL/GenBank/DDBJ databases">
        <title>De novo assembly and annotation of 12 fungi associated with fruit tree decline syndrome in Ontario, Canada.</title>
        <authorList>
            <person name="Sulman M."/>
            <person name="Ellouze W."/>
            <person name="Ilyukhin E."/>
        </authorList>
    </citation>
    <scope>NUCLEOTIDE SEQUENCE [LARGE SCALE GENOMIC DNA]</scope>
    <source>
        <strain evidence="1 2">M11/M66-122</strain>
    </source>
</reference>
<dbReference type="AlphaFoldDB" id="A0AAN9UGY5"/>
<dbReference type="EMBL" id="JAKJXP020000126">
    <property type="protein sequence ID" value="KAK7743999.1"/>
    <property type="molecule type" value="Genomic_DNA"/>
</dbReference>
<protein>
    <recommendedName>
        <fullName evidence="3">F-box domain-containing protein</fullName>
    </recommendedName>
</protein>
<evidence type="ECO:0008006" key="3">
    <source>
        <dbReference type="Google" id="ProtNLM"/>
    </source>
</evidence>